<dbReference type="PATRIC" id="fig|1550024.3.peg.4026"/>
<dbReference type="InterPro" id="IPR046461">
    <property type="entry name" value="TerL_ATPase"/>
</dbReference>
<evidence type="ECO:0000259" key="1">
    <source>
        <dbReference type="Pfam" id="PF03354"/>
    </source>
</evidence>
<accession>A0A0D8IV16</accession>
<dbReference type="PANTHER" id="PTHR41287">
    <property type="match status" value="1"/>
</dbReference>
<evidence type="ECO:0000259" key="2">
    <source>
        <dbReference type="Pfam" id="PF20441"/>
    </source>
</evidence>
<sequence>MKAVKGKNWGSVLEYAESIRNGKKIACKELKQAVNRFFTDLENPDYWMDAKAPEFCIQIIEKTICHQQGEKLDGTPLRGTPFLLEPFHKFIIYNLLGFKLRGTDIVRFHEGLIFIPRKNIKTSFAAALAWALSLWYRRSGSKTYITSAALMQSLESFNFLDYNIRRMGEDSKSGGDVKIIDNNNEHSMEATLPDGSFFIRALAANPDAQDSLNCNIAIVDEIHALRQPKQYNLFKEAMKAYTNKLLIGISTAGDNEQAFLGQRLKYCRKILDGTVKDEQYFIFMCCANPDDDGNIDYTSPAVHEMANPAYGVSIRPDEIMNDSLQAQNDPQQRKDFFAKSLNVYTNAIKAYFDIEEFRKSDAAYNWSLEQLAKLPIDWYGGADLSKLHDLTAAALFGNYRGVDIIITHAFFPVVAAHLKAEQDNIPLFGWADDGWLTMCNSPTVNHADVVKWFEDMRKRGFKIRQVGHDRKFCREYFIGMKQAGFKIVDQPQYYYKKSEGFRYIEQSAKNGALFYLHSEAFEYCVENVSAIEKTDDMIQYDKIQPEHRIDLFDASVFACIRYLESMDRSNNAKKWWGET</sequence>
<gene>
    <name evidence="3" type="ORF">TQ39_17595</name>
</gene>
<protein>
    <submittedName>
        <fullName evidence="3">Terminase</fullName>
    </submittedName>
</protein>
<dbReference type="InterPro" id="IPR005021">
    <property type="entry name" value="Terminase_largesu-like"/>
</dbReference>
<dbReference type="GeneID" id="42858355"/>
<evidence type="ECO:0000313" key="3">
    <source>
        <dbReference type="EMBL" id="KJF38535.1"/>
    </source>
</evidence>
<dbReference type="GO" id="GO:0004519">
    <property type="term" value="F:endonuclease activity"/>
    <property type="evidence" value="ECO:0007669"/>
    <property type="project" value="InterPro"/>
</dbReference>
<comment type="caution">
    <text evidence="3">The sequence shown here is derived from an EMBL/GenBank/DDBJ whole genome shotgun (WGS) entry which is preliminary data.</text>
</comment>
<organism evidence="3 4">
    <name type="scientific">Ruthenibacterium lactatiformans</name>
    <dbReference type="NCBI Taxonomy" id="1550024"/>
    <lineage>
        <taxon>Bacteria</taxon>
        <taxon>Bacillati</taxon>
        <taxon>Bacillota</taxon>
        <taxon>Clostridia</taxon>
        <taxon>Eubacteriales</taxon>
        <taxon>Oscillospiraceae</taxon>
        <taxon>Ruthenibacterium</taxon>
    </lineage>
</organism>
<dbReference type="Pfam" id="PF03354">
    <property type="entry name" value="TerL_ATPase"/>
    <property type="match status" value="1"/>
</dbReference>
<dbReference type="Gene3D" id="3.40.50.300">
    <property type="entry name" value="P-loop containing nucleotide triphosphate hydrolases"/>
    <property type="match status" value="1"/>
</dbReference>
<evidence type="ECO:0000313" key="4">
    <source>
        <dbReference type="Proteomes" id="UP000032483"/>
    </source>
</evidence>
<dbReference type="AlphaFoldDB" id="A0A0D8IV16"/>
<dbReference type="Pfam" id="PF20441">
    <property type="entry name" value="TerL_nuclease"/>
    <property type="match status" value="1"/>
</dbReference>
<dbReference type="PANTHER" id="PTHR41287:SF1">
    <property type="entry name" value="PROTEIN YMFN"/>
    <property type="match status" value="1"/>
</dbReference>
<dbReference type="InterPro" id="IPR046462">
    <property type="entry name" value="TerL_nuclease"/>
</dbReference>
<dbReference type="RefSeq" id="WP_050006493.1">
    <property type="nucleotide sequence ID" value="NZ_JXXK01000039.1"/>
</dbReference>
<proteinExistence type="predicted"/>
<feature type="domain" description="Terminase large subunit-like endonuclease" evidence="2">
    <location>
        <begin position="275"/>
        <end position="564"/>
    </location>
</feature>
<dbReference type="InterPro" id="IPR027417">
    <property type="entry name" value="P-loop_NTPase"/>
</dbReference>
<name>A0A0D8IV16_9FIRM</name>
<reference evidence="3" key="1">
    <citation type="submission" date="2015-02" db="EMBL/GenBank/DDBJ databases">
        <title>A novel member of the family Ruminococcaceae isolated from human feces.</title>
        <authorList>
            <person name="Shkoporov A.N."/>
            <person name="Chaplin A.V."/>
            <person name="Motuzova O.V."/>
            <person name="Kafarskaia L.I."/>
            <person name="Khokhlova E.V."/>
            <person name="Efimov B.A."/>
        </authorList>
    </citation>
    <scope>NUCLEOTIDE SEQUENCE [LARGE SCALE GENOMIC DNA]</scope>
    <source>
        <strain evidence="3">585-1</strain>
    </source>
</reference>
<feature type="domain" description="Terminase large subunit-like ATPase" evidence="1">
    <location>
        <begin position="86"/>
        <end position="268"/>
    </location>
</feature>
<dbReference type="Proteomes" id="UP000032483">
    <property type="component" value="Unassembled WGS sequence"/>
</dbReference>
<dbReference type="EMBL" id="JXXK01000039">
    <property type="protein sequence ID" value="KJF38535.1"/>
    <property type="molecule type" value="Genomic_DNA"/>
</dbReference>
<keyword evidence="4" id="KW-1185">Reference proteome</keyword>